<protein>
    <submittedName>
        <fullName evidence="2">Putative glyoxalase superfamily protein PhnB</fullName>
    </submittedName>
</protein>
<accession>A0A318GZ49</accession>
<evidence type="ECO:0000259" key="1">
    <source>
        <dbReference type="Pfam" id="PF00903"/>
    </source>
</evidence>
<dbReference type="RefSeq" id="WP_110400930.1">
    <property type="nucleotide sequence ID" value="NZ_QJJS01000009.1"/>
</dbReference>
<sequence>MMFRPIGEHALTPCIVVLGAPLLLDFLVDALGGSVQDQERREDGSIVQARVRLGDTVVMVIEAGRQFSPMCGAYCLDVENIDATMARALLGGATLDAEVSDTPAGRQARVVDPFGNLWWLAEDERISQDGMAP</sequence>
<dbReference type="InterPro" id="IPR004360">
    <property type="entry name" value="Glyas_Fos-R_dOase_dom"/>
</dbReference>
<dbReference type="SUPFAM" id="SSF54593">
    <property type="entry name" value="Glyoxalase/Bleomycin resistance protein/Dihydroxybiphenyl dioxygenase"/>
    <property type="match status" value="1"/>
</dbReference>
<dbReference type="Gene3D" id="3.30.720.110">
    <property type="match status" value="1"/>
</dbReference>
<feature type="domain" description="Glyoxalase/fosfomycin resistance/dioxygenase" evidence="1">
    <location>
        <begin position="24"/>
        <end position="120"/>
    </location>
</feature>
<dbReference type="PANTHER" id="PTHR34109:SF1">
    <property type="entry name" value="VOC DOMAIN-CONTAINING PROTEIN"/>
    <property type="match status" value="1"/>
</dbReference>
<dbReference type="Proteomes" id="UP000247811">
    <property type="component" value="Unassembled WGS sequence"/>
</dbReference>
<keyword evidence="3" id="KW-1185">Reference proteome</keyword>
<dbReference type="OrthoDB" id="9795306at2"/>
<dbReference type="AlphaFoldDB" id="A0A318GZ49"/>
<dbReference type="Pfam" id="PF00903">
    <property type="entry name" value="Glyoxalase"/>
    <property type="match status" value="1"/>
</dbReference>
<dbReference type="InterPro" id="IPR029068">
    <property type="entry name" value="Glyas_Bleomycin-R_OHBP_Dase"/>
</dbReference>
<dbReference type="Gene3D" id="3.30.720.120">
    <property type="match status" value="1"/>
</dbReference>
<evidence type="ECO:0000313" key="3">
    <source>
        <dbReference type="Proteomes" id="UP000247811"/>
    </source>
</evidence>
<gene>
    <name evidence="2" type="ORF">C7444_10961</name>
</gene>
<reference evidence="2 3" key="1">
    <citation type="submission" date="2018-05" db="EMBL/GenBank/DDBJ databases">
        <title>Genomic Encyclopedia of Type Strains, Phase IV (KMG-IV): sequencing the most valuable type-strain genomes for metagenomic binning, comparative biology and taxonomic classification.</title>
        <authorList>
            <person name="Goeker M."/>
        </authorList>
    </citation>
    <scope>NUCLEOTIDE SEQUENCE [LARGE SCALE GENOMIC DNA]</scope>
    <source>
        <strain evidence="2 3">DSM 566</strain>
    </source>
</reference>
<proteinExistence type="predicted"/>
<name>A0A318GZ49_9BURK</name>
<comment type="caution">
    <text evidence="2">The sequence shown here is derived from an EMBL/GenBank/DDBJ whole genome shotgun (WGS) entry which is preliminary data.</text>
</comment>
<organism evidence="2 3">
    <name type="scientific">Sphaerotilus hippei</name>
    <dbReference type="NCBI Taxonomy" id="744406"/>
    <lineage>
        <taxon>Bacteria</taxon>
        <taxon>Pseudomonadati</taxon>
        <taxon>Pseudomonadota</taxon>
        <taxon>Betaproteobacteria</taxon>
        <taxon>Burkholderiales</taxon>
        <taxon>Sphaerotilaceae</taxon>
        <taxon>Sphaerotilus</taxon>
    </lineage>
</organism>
<dbReference type="PANTHER" id="PTHR34109">
    <property type="entry name" value="BNAUNNG04460D PROTEIN-RELATED"/>
    <property type="match status" value="1"/>
</dbReference>
<evidence type="ECO:0000313" key="2">
    <source>
        <dbReference type="EMBL" id="PXW95492.1"/>
    </source>
</evidence>
<dbReference type="EMBL" id="QJJS01000009">
    <property type="protein sequence ID" value="PXW95492.1"/>
    <property type="molecule type" value="Genomic_DNA"/>
</dbReference>